<keyword evidence="3" id="KW-1003">Cell membrane</keyword>
<dbReference type="Pfam" id="PF00892">
    <property type="entry name" value="EamA"/>
    <property type="match status" value="2"/>
</dbReference>
<feature type="transmembrane region" description="Helical" evidence="7">
    <location>
        <begin position="202"/>
        <end position="221"/>
    </location>
</feature>
<reference evidence="9 10" key="1">
    <citation type="submission" date="2019-07" db="EMBL/GenBank/DDBJ databases">
        <title>Criibacterium bergeronii gen. nov., sp. nov. isolated from human clinical samples.</title>
        <authorList>
            <person name="Maheux A.F."/>
            <person name="Boudreau D.K."/>
            <person name="Berube E."/>
            <person name="Brodeur S."/>
            <person name="Bernard K.A."/>
            <person name="Abed J.Y."/>
            <person name="Ducrey E."/>
            <person name="Guay E.F."/>
            <person name="Raymond F."/>
            <person name="Corbeil J."/>
            <person name="Domingo M.-C."/>
            <person name="Roy P.H."/>
            <person name="Boissinot M."/>
            <person name="Tocheva E.I."/>
            <person name="Omar R.F."/>
        </authorList>
    </citation>
    <scope>NUCLEOTIDE SEQUENCE [LARGE SCALE GENOMIC DNA]</scope>
    <source>
        <strain evidence="9 10">CCRI-24246</strain>
    </source>
</reference>
<feature type="transmembrane region" description="Helical" evidence="7">
    <location>
        <begin position="173"/>
        <end position="190"/>
    </location>
</feature>
<keyword evidence="4 7" id="KW-0812">Transmembrane</keyword>
<feature type="transmembrane region" description="Helical" evidence="7">
    <location>
        <begin position="144"/>
        <end position="161"/>
    </location>
</feature>
<evidence type="ECO:0000313" key="9">
    <source>
        <dbReference type="EMBL" id="TRW26268.1"/>
    </source>
</evidence>
<accession>A0A552V745</accession>
<evidence type="ECO:0000256" key="3">
    <source>
        <dbReference type="ARBA" id="ARBA00022475"/>
    </source>
</evidence>
<evidence type="ECO:0000256" key="5">
    <source>
        <dbReference type="ARBA" id="ARBA00022989"/>
    </source>
</evidence>
<dbReference type="RefSeq" id="WP_144398198.1">
    <property type="nucleotide sequence ID" value="NZ_VJXW01000007.1"/>
</dbReference>
<dbReference type="GO" id="GO:0005886">
    <property type="term" value="C:plasma membrane"/>
    <property type="evidence" value="ECO:0007669"/>
    <property type="project" value="UniProtKB-SubCell"/>
</dbReference>
<dbReference type="AlphaFoldDB" id="A0A552V745"/>
<gene>
    <name evidence="9" type="ORF">FL857_06170</name>
</gene>
<comment type="caution">
    <text evidence="9">The sequence shown here is derived from an EMBL/GenBank/DDBJ whole genome shotgun (WGS) entry which is preliminary data.</text>
</comment>
<evidence type="ECO:0000256" key="1">
    <source>
        <dbReference type="ARBA" id="ARBA00004651"/>
    </source>
</evidence>
<feature type="transmembrane region" description="Helical" evidence="7">
    <location>
        <begin position="91"/>
        <end position="111"/>
    </location>
</feature>
<evidence type="ECO:0000313" key="10">
    <source>
        <dbReference type="Proteomes" id="UP000319424"/>
    </source>
</evidence>
<dbReference type="InterPro" id="IPR037185">
    <property type="entry name" value="EmrE-like"/>
</dbReference>
<dbReference type="PANTHER" id="PTHR42920">
    <property type="entry name" value="OS03G0707200 PROTEIN-RELATED"/>
    <property type="match status" value="1"/>
</dbReference>
<protein>
    <submittedName>
        <fullName evidence="9">DMT family transporter</fullName>
    </submittedName>
</protein>
<sequence length="350" mass="38808">MKKWYNIKKDRKEALTLSKNKTATFFAILAAALYAINVSISKILIENVSLTMLAGFLYLGAGVGIGILLGIKKTQNKLTDEKWLNINDLPYTIAMVILDIAAPIFLMFGIANTNSANVSLINNFEIVATSVIALLIFKEKISKRLWIAIVLVLLSSVILSFEGMEALALNKGSMFVLCACICWGIENNCTRSISDKSSEEIVLIKGIFSGIGSIAIAFIIGEHLPEILYILAVMLLGFVAYGLSINFYIMAQKNLGAAKTSAFYSIAPFLGVGFSFIILGERPTVQFYIALGIMIISTLIMIKDTLGNEKIYNGYIHTHQHKHREVVHSHEHRHFIYNHMHIHSHSHANT</sequence>
<evidence type="ECO:0000256" key="7">
    <source>
        <dbReference type="SAM" id="Phobius"/>
    </source>
</evidence>
<feature type="transmembrane region" description="Helical" evidence="7">
    <location>
        <begin position="285"/>
        <end position="302"/>
    </location>
</feature>
<feature type="transmembrane region" description="Helical" evidence="7">
    <location>
        <begin position="51"/>
        <end position="71"/>
    </location>
</feature>
<dbReference type="SUPFAM" id="SSF103481">
    <property type="entry name" value="Multidrug resistance efflux transporter EmrE"/>
    <property type="match status" value="2"/>
</dbReference>
<evidence type="ECO:0000256" key="6">
    <source>
        <dbReference type="ARBA" id="ARBA00023136"/>
    </source>
</evidence>
<feature type="transmembrane region" description="Helical" evidence="7">
    <location>
        <begin position="227"/>
        <end position="249"/>
    </location>
</feature>
<dbReference type="Proteomes" id="UP000319424">
    <property type="component" value="Unassembled WGS sequence"/>
</dbReference>
<dbReference type="EMBL" id="VJXW01000007">
    <property type="protein sequence ID" value="TRW26268.1"/>
    <property type="molecule type" value="Genomic_DNA"/>
</dbReference>
<dbReference type="OrthoDB" id="9794287at2"/>
<feature type="transmembrane region" description="Helical" evidence="7">
    <location>
        <begin position="261"/>
        <end position="279"/>
    </location>
</feature>
<feature type="domain" description="EamA" evidence="8">
    <location>
        <begin position="24"/>
        <end position="160"/>
    </location>
</feature>
<comment type="similarity">
    <text evidence="2">Belongs to the EamA transporter family.</text>
</comment>
<proteinExistence type="inferred from homology"/>
<evidence type="ECO:0000256" key="2">
    <source>
        <dbReference type="ARBA" id="ARBA00007362"/>
    </source>
</evidence>
<dbReference type="PANTHER" id="PTHR42920:SF11">
    <property type="entry name" value="INNER MEMBRANE PROTEIN YTFF"/>
    <property type="match status" value="1"/>
</dbReference>
<feature type="domain" description="EamA" evidence="8">
    <location>
        <begin position="171"/>
        <end position="302"/>
    </location>
</feature>
<dbReference type="InterPro" id="IPR051258">
    <property type="entry name" value="Diverse_Substrate_Transporter"/>
</dbReference>
<evidence type="ECO:0000259" key="8">
    <source>
        <dbReference type="Pfam" id="PF00892"/>
    </source>
</evidence>
<dbReference type="InterPro" id="IPR000620">
    <property type="entry name" value="EamA_dom"/>
</dbReference>
<keyword evidence="6 7" id="KW-0472">Membrane</keyword>
<keyword evidence="5 7" id="KW-1133">Transmembrane helix</keyword>
<name>A0A552V745_9FIRM</name>
<comment type="subcellular location">
    <subcellularLocation>
        <location evidence="1">Cell membrane</location>
        <topology evidence="1">Multi-pass membrane protein</topology>
    </subcellularLocation>
</comment>
<evidence type="ECO:0000256" key="4">
    <source>
        <dbReference type="ARBA" id="ARBA00022692"/>
    </source>
</evidence>
<feature type="transmembrane region" description="Helical" evidence="7">
    <location>
        <begin position="117"/>
        <end position="137"/>
    </location>
</feature>
<organism evidence="9 10">
    <name type="scientific">Criibacterium bergeronii</name>
    <dbReference type="NCBI Taxonomy" id="1871336"/>
    <lineage>
        <taxon>Bacteria</taxon>
        <taxon>Bacillati</taxon>
        <taxon>Bacillota</taxon>
        <taxon>Clostridia</taxon>
        <taxon>Peptostreptococcales</taxon>
        <taxon>Filifactoraceae</taxon>
        <taxon>Criibacterium</taxon>
    </lineage>
</organism>